<dbReference type="RefSeq" id="WP_041964068.1">
    <property type="nucleotide sequence ID" value="NZ_BASE01000005.1"/>
</dbReference>
<organism evidence="1 2">
    <name type="scientific">Mesobacillus selenatarsenatis (strain DSM 18680 / JCM 14380 / FERM P-15431 / SF-1)</name>
    <dbReference type="NCBI Taxonomy" id="1321606"/>
    <lineage>
        <taxon>Bacteria</taxon>
        <taxon>Bacillati</taxon>
        <taxon>Bacillota</taxon>
        <taxon>Bacilli</taxon>
        <taxon>Bacillales</taxon>
        <taxon>Bacillaceae</taxon>
        <taxon>Mesobacillus</taxon>
    </lineage>
</organism>
<name>A0A0A8WWS2_MESS1</name>
<reference evidence="1 2" key="1">
    <citation type="submission" date="2013-06" db="EMBL/GenBank/DDBJ databases">
        <title>Whole genome shotgun sequence of Bacillus selenatarsenatis SF-1.</title>
        <authorList>
            <person name="Kuroda M."/>
            <person name="Sei K."/>
            <person name="Yamashita M."/>
            <person name="Ike M."/>
        </authorList>
    </citation>
    <scope>NUCLEOTIDE SEQUENCE [LARGE SCALE GENOMIC DNA]</scope>
    <source>
        <strain evidence="1 2">SF-1</strain>
    </source>
</reference>
<dbReference type="EMBL" id="BASE01000005">
    <property type="protein sequence ID" value="GAM12110.1"/>
    <property type="molecule type" value="Genomic_DNA"/>
</dbReference>
<accession>A0A0A8WWS2</accession>
<comment type="caution">
    <text evidence="1">The sequence shown here is derived from an EMBL/GenBank/DDBJ whole genome shotgun (WGS) entry which is preliminary data.</text>
</comment>
<protein>
    <submittedName>
        <fullName evidence="1">Uncharacterized protein</fullName>
    </submittedName>
</protein>
<gene>
    <name evidence="1" type="ORF">SAMD00020551_0229</name>
</gene>
<dbReference type="OrthoDB" id="2990291at2"/>
<dbReference type="STRING" id="1321606.SAMD00020551_0229"/>
<dbReference type="Proteomes" id="UP000031014">
    <property type="component" value="Unassembled WGS sequence"/>
</dbReference>
<proteinExistence type="predicted"/>
<evidence type="ECO:0000313" key="1">
    <source>
        <dbReference type="EMBL" id="GAM12110.1"/>
    </source>
</evidence>
<dbReference type="AlphaFoldDB" id="A0A0A8WWS2"/>
<sequence>MTKIFSPVNINEKENTKSKTETKLEGLKRRYKNRPSIDYVLQIEKLWERYALELDTAKKEQRLETLLKQLSHSIKWRAKEAGKQWNNSRLSAADSESIFFEEAWKLCDNYNHFGEFYFYETLLLVIKRRGIDLTRNRTRTQQGAFELKVRRLKEEAADYIPDTQTDVEGSSVNSLLVAQILAVPTLTEQERKLLRTKYDNPDLSKVELSSALGLKHHQEVTRLFKRLKIKLAAFDNKN</sequence>
<keyword evidence="2" id="KW-1185">Reference proteome</keyword>
<evidence type="ECO:0000313" key="2">
    <source>
        <dbReference type="Proteomes" id="UP000031014"/>
    </source>
</evidence>